<dbReference type="Gene3D" id="1.25.40.10">
    <property type="entry name" value="Tetratricopeptide repeat domain"/>
    <property type="match status" value="1"/>
</dbReference>
<feature type="chain" id="PRO_5016739596" evidence="1">
    <location>
        <begin position="22"/>
        <end position="170"/>
    </location>
</feature>
<dbReference type="Pfam" id="PF08238">
    <property type="entry name" value="Sel1"/>
    <property type="match status" value="4"/>
</dbReference>
<evidence type="ECO:0000256" key="1">
    <source>
        <dbReference type="SAM" id="SignalP"/>
    </source>
</evidence>
<dbReference type="OrthoDB" id="8561742at2"/>
<accession>A0A380MQ79</accession>
<dbReference type="EMBL" id="UHIC01000001">
    <property type="protein sequence ID" value="SUO94745.1"/>
    <property type="molecule type" value="Genomic_DNA"/>
</dbReference>
<dbReference type="SMART" id="SM00671">
    <property type="entry name" value="SEL1"/>
    <property type="match status" value="4"/>
</dbReference>
<name>A0A380MQ79_9GAMM</name>
<keyword evidence="3" id="KW-1185">Reference proteome</keyword>
<dbReference type="InterPro" id="IPR050767">
    <property type="entry name" value="Sel1_AlgK"/>
</dbReference>
<keyword evidence="1" id="KW-0732">Signal</keyword>
<protein>
    <submittedName>
        <fullName evidence="2">Polar organelle development protein</fullName>
    </submittedName>
</protein>
<dbReference type="SUPFAM" id="SSF81901">
    <property type="entry name" value="HCP-like"/>
    <property type="match status" value="1"/>
</dbReference>
<proteinExistence type="predicted"/>
<dbReference type="InterPro" id="IPR006597">
    <property type="entry name" value="Sel1-like"/>
</dbReference>
<dbReference type="PANTHER" id="PTHR11102">
    <property type="entry name" value="SEL-1-LIKE PROTEIN"/>
    <property type="match status" value="1"/>
</dbReference>
<sequence>MKRMLFAAILGLGIASEALYAANPQAEMQAAATAYQKGNKVEAFKHLQNAAAAGDAIAQYNLSVAYSNGDGTKVNAKNALIWLKKSAQQGYPPAQYDLALYYLSQKQPTQAAPLLKILADKGDAAAQFNYGMMLIKGDGVKVNVTQGKQYISQAAKQGFPPAQQILPQLK</sequence>
<gene>
    <name evidence="2" type="primary">podJ_1</name>
    <name evidence="2" type="ORF">NCTC13337_00917</name>
</gene>
<dbReference type="Proteomes" id="UP000254601">
    <property type="component" value="Unassembled WGS sequence"/>
</dbReference>
<evidence type="ECO:0000313" key="2">
    <source>
        <dbReference type="EMBL" id="SUO94745.1"/>
    </source>
</evidence>
<dbReference type="AlphaFoldDB" id="A0A380MQ79"/>
<reference evidence="2 3" key="1">
    <citation type="submission" date="2018-06" db="EMBL/GenBank/DDBJ databases">
        <authorList>
            <consortium name="Pathogen Informatics"/>
            <person name="Doyle S."/>
        </authorList>
    </citation>
    <scope>NUCLEOTIDE SEQUENCE [LARGE SCALE GENOMIC DNA]</scope>
    <source>
        <strain evidence="2 3">NCTC13337</strain>
    </source>
</reference>
<evidence type="ECO:0000313" key="3">
    <source>
        <dbReference type="Proteomes" id="UP000254601"/>
    </source>
</evidence>
<dbReference type="RefSeq" id="WP_072575387.1">
    <property type="nucleotide sequence ID" value="NZ_LWHB01000003.1"/>
</dbReference>
<organism evidence="2 3">
    <name type="scientific">Suttonella ornithocola</name>
    <dbReference type="NCBI Taxonomy" id="279832"/>
    <lineage>
        <taxon>Bacteria</taxon>
        <taxon>Pseudomonadati</taxon>
        <taxon>Pseudomonadota</taxon>
        <taxon>Gammaproteobacteria</taxon>
        <taxon>Cardiobacteriales</taxon>
        <taxon>Cardiobacteriaceae</taxon>
        <taxon>Suttonella</taxon>
    </lineage>
</organism>
<dbReference type="PANTHER" id="PTHR11102:SF160">
    <property type="entry name" value="ERAD-ASSOCIATED E3 UBIQUITIN-PROTEIN LIGASE COMPONENT HRD3"/>
    <property type="match status" value="1"/>
</dbReference>
<feature type="signal peptide" evidence="1">
    <location>
        <begin position="1"/>
        <end position="21"/>
    </location>
</feature>
<dbReference type="InterPro" id="IPR011990">
    <property type="entry name" value="TPR-like_helical_dom_sf"/>
</dbReference>